<dbReference type="SUPFAM" id="SSF51556">
    <property type="entry name" value="Metallo-dependent hydrolases"/>
    <property type="match status" value="1"/>
</dbReference>
<feature type="binding site" evidence="7">
    <location>
        <position position="230"/>
    </location>
    <ligand>
        <name>substrate</name>
    </ligand>
</feature>
<keyword evidence="2 8" id="KW-0479">Metal-binding</keyword>
<evidence type="ECO:0000256" key="2">
    <source>
        <dbReference type="ARBA" id="ARBA00022723"/>
    </source>
</evidence>
<evidence type="ECO:0000256" key="1">
    <source>
        <dbReference type="ARBA" id="ARBA00010716"/>
    </source>
</evidence>
<sequence length="388" mass="41175">MTPPSPDSAVCAATLFDGETWQYDCAVLLAASTVVGVMPAAELPRQVPRETIADGLLVPGLIDLQVNGGGGLLFNNAPTADTVRQIAASHRHLGTTALLPTLLSDSPEVMRAGVAAVREARRDGAADILGIHLEGPFFAAARRGTHREDRLRAPEAADIDWLCSLGDLPCVLTLAPEQMQPGQIRQLTAAGIKVCAGHSNASYARMQLAQQEGLRGFTHLFNAMSALTAREPGVTGAALDSQHCWLGIIADGHHVHPASIRIAQRSVAQGKLLLVSDAMATVGSDDPGFQLYGEHIERCNGQLRNSAGVLAGSTISLLEAVRFCRQEVGLPLAECLRMASRYPADFLEQPRLGRIAPGCRADFLLLDDKLMPRATWVAGERSAPTPAA</sequence>
<evidence type="ECO:0000313" key="11">
    <source>
        <dbReference type="Proteomes" id="UP000477680"/>
    </source>
</evidence>
<dbReference type="KEGG" id="kim:G3T16_13405"/>
<feature type="binding site" evidence="7">
    <location>
        <position position="254"/>
    </location>
    <ligand>
        <name>substrate</name>
    </ligand>
</feature>
<evidence type="ECO:0000256" key="3">
    <source>
        <dbReference type="ARBA" id="ARBA00022801"/>
    </source>
</evidence>
<evidence type="ECO:0000256" key="8">
    <source>
        <dbReference type="PIRSR" id="PIRSR038994-3"/>
    </source>
</evidence>
<dbReference type="Proteomes" id="UP000477680">
    <property type="component" value="Chromosome"/>
</dbReference>
<evidence type="ECO:0000256" key="4">
    <source>
        <dbReference type="ARBA" id="ARBA00023277"/>
    </source>
</evidence>
<dbReference type="RefSeq" id="WP_163495691.1">
    <property type="nucleotide sequence ID" value="NZ_CP048711.1"/>
</dbReference>
<evidence type="ECO:0000259" key="9">
    <source>
        <dbReference type="Pfam" id="PF01979"/>
    </source>
</evidence>
<dbReference type="EMBL" id="CP048711">
    <property type="protein sequence ID" value="QIB66256.1"/>
    <property type="molecule type" value="Genomic_DNA"/>
</dbReference>
<protein>
    <submittedName>
        <fullName evidence="10">N-acetylglucosamine-6-phosphate deacetylase</fullName>
        <ecNumber evidence="10">3.5.1.25</ecNumber>
    </submittedName>
</protein>
<feature type="binding site" evidence="7">
    <location>
        <begin position="310"/>
        <end position="312"/>
    </location>
    <ligand>
        <name>substrate</name>
    </ligand>
</feature>
<feature type="binding site" evidence="8">
    <location>
        <position position="219"/>
    </location>
    <ligand>
        <name>Zn(2+)</name>
        <dbReference type="ChEBI" id="CHEBI:29105"/>
    </ligand>
</feature>
<reference evidence="10 11" key="1">
    <citation type="submission" date="2020-02" db="EMBL/GenBank/DDBJ databases">
        <title>Genome sequencing for Kineobactrum sp. M2.</title>
        <authorList>
            <person name="Park S.-J."/>
        </authorList>
    </citation>
    <scope>NUCLEOTIDE SEQUENCE [LARGE SCALE GENOMIC DNA]</scope>
    <source>
        <strain evidence="10 11">M2</strain>
    </source>
</reference>
<feature type="binding site" evidence="7">
    <location>
        <begin position="222"/>
        <end position="223"/>
    </location>
    <ligand>
        <name>substrate</name>
    </ligand>
</feature>
<comment type="cofactor">
    <cofactor evidence="8">
        <name>a divalent metal cation</name>
        <dbReference type="ChEBI" id="CHEBI:60240"/>
    </cofactor>
    <text evidence="8">Binds 1 divalent metal cation per subunit.</text>
</comment>
<dbReference type="InterPro" id="IPR011059">
    <property type="entry name" value="Metal-dep_hydrolase_composite"/>
</dbReference>
<evidence type="ECO:0000256" key="7">
    <source>
        <dbReference type="PIRSR" id="PIRSR038994-2"/>
    </source>
</evidence>
<accession>A0A6C0U2K2</accession>
<gene>
    <name evidence="10" type="primary">nagA</name>
    <name evidence="10" type="ORF">G3T16_13405</name>
</gene>
<organism evidence="10 11">
    <name type="scientific">Kineobactrum salinum</name>
    <dbReference type="NCBI Taxonomy" id="2708301"/>
    <lineage>
        <taxon>Bacteria</taxon>
        <taxon>Pseudomonadati</taxon>
        <taxon>Pseudomonadota</taxon>
        <taxon>Gammaproteobacteria</taxon>
        <taxon>Cellvibrionales</taxon>
        <taxon>Halieaceae</taxon>
        <taxon>Kineobactrum</taxon>
    </lineage>
</organism>
<dbReference type="CDD" id="cd00854">
    <property type="entry name" value="NagA"/>
    <property type="match status" value="1"/>
</dbReference>
<dbReference type="Gene3D" id="2.30.40.10">
    <property type="entry name" value="Urease, subunit C, domain 1"/>
    <property type="match status" value="1"/>
</dbReference>
<feature type="binding site" evidence="8">
    <location>
        <position position="198"/>
    </location>
    <ligand>
        <name>Zn(2+)</name>
        <dbReference type="ChEBI" id="CHEBI:29105"/>
    </ligand>
</feature>
<proteinExistence type="inferred from homology"/>
<feature type="binding site" evidence="7">
    <location>
        <position position="145"/>
    </location>
    <ligand>
        <name>substrate</name>
    </ligand>
</feature>
<feature type="domain" description="Amidohydrolase-related" evidence="9">
    <location>
        <begin position="57"/>
        <end position="377"/>
    </location>
</feature>
<name>A0A6C0U2K2_9GAMM</name>
<dbReference type="PANTHER" id="PTHR11113:SF14">
    <property type="entry name" value="N-ACETYLGLUCOSAMINE-6-PHOSPHATE DEACETYLASE"/>
    <property type="match status" value="1"/>
</dbReference>
<dbReference type="InterPro" id="IPR003764">
    <property type="entry name" value="GlcNAc_6-P_deAcase"/>
</dbReference>
<dbReference type="NCBIfam" id="TIGR00221">
    <property type="entry name" value="nagA"/>
    <property type="match status" value="1"/>
</dbReference>
<dbReference type="Pfam" id="PF01979">
    <property type="entry name" value="Amidohydro_1"/>
    <property type="match status" value="1"/>
</dbReference>
<dbReference type="PIRSF" id="PIRSF038994">
    <property type="entry name" value="NagA"/>
    <property type="match status" value="1"/>
</dbReference>
<evidence type="ECO:0000256" key="6">
    <source>
        <dbReference type="PIRSR" id="PIRSR038994-1"/>
    </source>
</evidence>
<keyword evidence="4 5" id="KW-0119">Carbohydrate metabolism</keyword>
<dbReference type="GO" id="GO:0046872">
    <property type="term" value="F:metal ion binding"/>
    <property type="evidence" value="ECO:0007669"/>
    <property type="project" value="UniProtKB-KW"/>
</dbReference>
<keyword evidence="11" id="KW-1185">Reference proteome</keyword>
<dbReference type="InterPro" id="IPR032466">
    <property type="entry name" value="Metal_Hydrolase"/>
</dbReference>
<comment type="similarity">
    <text evidence="1 5">Belongs to the metallo-dependent hydrolases superfamily. NagA family.</text>
</comment>
<dbReference type="Gene3D" id="3.20.20.140">
    <property type="entry name" value="Metal-dependent hydrolases"/>
    <property type="match status" value="1"/>
</dbReference>
<feature type="binding site" evidence="8">
    <location>
        <position position="134"/>
    </location>
    <ligand>
        <name>Zn(2+)</name>
        <dbReference type="ChEBI" id="CHEBI:29105"/>
    </ligand>
</feature>
<dbReference type="EC" id="3.5.1.25" evidence="10"/>
<dbReference type="InterPro" id="IPR006680">
    <property type="entry name" value="Amidohydro-rel"/>
</dbReference>
<keyword evidence="3 5" id="KW-0378">Hydrolase</keyword>
<feature type="active site" description="Proton donor/acceptor" evidence="6">
    <location>
        <position position="277"/>
    </location>
</feature>
<dbReference type="AlphaFoldDB" id="A0A6C0U2K2"/>
<evidence type="ECO:0000313" key="10">
    <source>
        <dbReference type="EMBL" id="QIB66256.1"/>
    </source>
</evidence>
<evidence type="ECO:0000256" key="5">
    <source>
        <dbReference type="PIRNR" id="PIRNR038994"/>
    </source>
</evidence>
<dbReference type="SUPFAM" id="SSF51338">
    <property type="entry name" value="Composite domain of metallo-dependent hydrolases"/>
    <property type="match status" value="1"/>
</dbReference>
<dbReference type="PANTHER" id="PTHR11113">
    <property type="entry name" value="N-ACETYLGLUCOSAMINE-6-PHOSPHATE DEACETYLASE"/>
    <property type="match status" value="1"/>
</dbReference>
<dbReference type="GO" id="GO:0008448">
    <property type="term" value="F:N-acetylglucosamine-6-phosphate deacetylase activity"/>
    <property type="evidence" value="ECO:0007669"/>
    <property type="project" value="UniProtKB-EC"/>
</dbReference>
<dbReference type="GO" id="GO:0006046">
    <property type="term" value="P:N-acetylglucosamine catabolic process"/>
    <property type="evidence" value="ECO:0007669"/>
    <property type="project" value="TreeGrafter"/>
</dbReference>